<evidence type="ECO:0000256" key="1">
    <source>
        <dbReference type="SAM" id="MobiDB-lite"/>
    </source>
</evidence>
<feature type="compositionally biased region" description="Polar residues" evidence="1">
    <location>
        <begin position="95"/>
        <end position="105"/>
    </location>
</feature>
<dbReference type="Proteomes" id="UP001211907">
    <property type="component" value="Unassembled WGS sequence"/>
</dbReference>
<evidence type="ECO:0000313" key="3">
    <source>
        <dbReference type="Proteomes" id="UP001211907"/>
    </source>
</evidence>
<accession>A0AAD5T121</accession>
<organism evidence="2 3">
    <name type="scientific">Physocladia obscura</name>
    <dbReference type="NCBI Taxonomy" id="109957"/>
    <lineage>
        <taxon>Eukaryota</taxon>
        <taxon>Fungi</taxon>
        <taxon>Fungi incertae sedis</taxon>
        <taxon>Chytridiomycota</taxon>
        <taxon>Chytridiomycota incertae sedis</taxon>
        <taxon>Chytridiomycetes</taxon>
        <taxon>Chytridiales</taxon>
        <taxon>Chytriomycetaceae</taxon>
        <taxon>Physocladia</taxon>
    </lineage>
</organism>
<comment type="caution">
    <text evidence="2">The sequence shown here is derived from an EMBL/GenBank/DDBJ whole genome shotgun (WGS) entry which is preliminary data.</text>
</comment>
<evidence type="ECO:0000313" key="2">
    <source>
        <dbReference type="EMBL" id="KAJ3118928.1"/>
    </source>
</evidence>
<sequence>MRESVFVPKKNVILLFMSALASPKVPTADYPRFFHTSLTYNQIKQNQSAIRSWFSKQDITLPATDFTSMRYWQQSLDASDGASHFNEMSMDCNDDLSSQNSDSEE</sequence>
<dbReference type="EMBL" id="JADGJH010001103">
    <property type="protein sequence ID" value="KAJ3118928.1"/>
    <property type="molecule type" value="Genomic_DNA"/>
</dbReference>
<name>A0AAD5T121_9FUNG</name>
<keyword evidence="3" id="KW-1185">Reference proteome</keyword>
<dbReference type="AlphaFoldDB" id="A0AAD5T121"/>
<feature type="region of interest" description="Disordered" evidence="1">
    <location>
        <begin position="83"/>
        <end position="105"/>
    </location>
</feature>
<reference evidence="2" key="1">
    <citation type="submission" date="2020-05" db="EMBL/GenBank/DDBJ databases">
        <title>Phylogenomic resolution of chytrid fungi.</title>
        <authorList>
            <person name="Stajich J.E."/>
            <person name="Amses K."/>
            <person name="Simmons R."/>
            <person name="Seto K."/>
            <person name="Myers J."/>
            <person name="Bonds A."/>
            <person name="Quandt C.A."/>
            <person name="Barry K."/>
            <person name="Liu P."/>
            <person name="Grigoriev I."/>
            <person name="Longcore J.E."/>
            <person name="James T.Y."/>
        </authorList>
    </citation>
    <scope>NUCLEOTIDE SEQUENCE</scope>
    <source>
        <strain evidence="2">JEL0513</strain>
    </source>
</reference>
<proteinExistence type="predicted"/>
<gene>
    <name evidence="2" type="ORF">HK100_000519</name>
</gene>
<protein>
    <submittedName>
        <fullName evidence="2">Uncharacterized protein</fullName>
    </submittedName>
</protein>